<dbReference type="GO" id="GO:0009432">
    <property type="term" value="P:SOS response"/>
    <property type="evidence" value="ECO:0007669"/>
    <property type="project" value="TreeGrafter"/>
</dbReference>
<dbReference type="GO" id="GO:0003676">
    <property type="term" value="F:nucleic acid binding"/>
    <property type="evidence" value="ECO:0007669"/>
    <property type="project" value="InterPro"/>
</dbReference>
<keyword evidence="2" id="KW-0378">Hydrolase</keyword>
<dbReference type="GO" id="GO:0005524">
    <property type="term" value="F:ATP binding"/>
    <property type="evidence" value="ECO:0007669"/>
    <property type="project" value="InterPro"/>
</dbReference>
<accession>A0A645HD36</accession>
<dbReference type="AlphaFoldDB" id="A0A645HD36"/>
<keyword evidence="2" id="KW-0547">Nucleotide-binding</keyword>
<dbReference type="GO" id="GO:0006281">
    <property type="term" value="P:DNA repair"/>
    <property type="evidence" value="ECO:0007669"/>
    <property type="project" value="TreeGrafter"/>
</dbReference>
<keyword evidence="2" id="KW-0067">ATP-binding</keyword>
<evidence type="ECO:0000259" key="1">
    <source>
        <dbReference type="SMART" id="SM00491"/>
    </source>
</evidence>
<dbReference type="Gene3D" id="3.40.50.300">
    <property type="entry name" value="P-loop containing nucleotide triphosphate hydrolases"/>
    <property type="match status" value="1"/>
</dbReference>
<dbReference type="InterPro" id="IPR045028">
    <property type="entry name" value="DinG/Rad3-like"/>
</dbReference>
<dbReference type="PANTHER" id="PTHR11472">
    <property type="entry name" value="DNA REPAIR DEAD HELICASE RAD3/XP-D SUBFAMILY MEMBER"/>
    <property type="match status" value="1"/>
</dbReference>
<dbReference type="EC" id="3.6.4.12" evidence="2"/>
<dbReference type="GO" id="GO:0003678">
    <property type="term" value="F:DNA helicase activity"/>
    <property type="evidence" value="ECO:0007669"/>
    <property type="project" value="UniProtKB-EC"/>
</dbReference>
<name>A0A645HD36_9ZZZZ</name>
<gene>
    <name evidence="2" type="primary">dinG_18</name>
    <name evidence="2" type="ORF">SDC9_184150</name>
</gene>
<keyword evidence="2" id="KW-0347">Helicase</keyword>
<reference evidence="2" key="1">
    <citation type="submission" date="2019-08" db="EMBL/GenBank/DDBJ databases">
        <authorList>
            <person name="Kucharzyk K."/>
            <person name="Murdoch R.W."/>
            <person name="Higgins S."/>
            <person name="Loffler F."/>
        </authorList>
    </citation>
    <scope>NUCLEOTIDE SEQUENCE</scope>
</reference>
<evidence type="ECO:0000313" key="2">
    <source>
        <dbReference type="EMBL" id="MPN36640.1"/>
    </source>
</evidence>
<proteinExistence type="predicted"/>
<dbReference type="GO" id="GO:0051539">
    <property type="term" value="F:4 iron, 4 sulfur cluster binding"/>
    <property type="evidence" value="ECO:0007669"/>
    <property type="project" value="TreeGrafter"/>
</dbReference>
<comment type="caution">
    <text evidence="2">The sequence shown here is derived from an EMBL/GenBank/DDBJ whole genome shotgun (WGS) entry which is preliminary data.</text>
</comment>
<dbReference type="Pfam" id="PF13307">
    <property type="entry name" value="Helicase_C_2"/>
    <property type="match status" value="1"/>
</dbReference>
<dbReference type="PANTHER" id="PTHR11472:SF59">
    <property type="entry name" value="ATP-DEPENDENT DNA HELICASE DING"/>
    <property type="match status" value="1"/>
</dbReference>
<sequence>MIQGEQSKREIIEEHCKRIDAGKPSVIFGLSSFTEGVDLPGAYCSMVVITKLPFQVPDSPVLRALSDWIERRGGNPFIEISCTDASRKLEQAVGRLIRTETDFGQVVITDPRLWDTRYGRAILKGLPPFRVIAKGKEVNV</sequence>
<dbReference type="InterPro" id="IPR006555">
    <property type="entry name" value="ATP-dep_Helicase_C"/>
</dbReference>
<dbReference type="InterPro" id="IPR027417">
    <property type="entry name" value="P-loop_NTPase"/>
</dbReference>
<organism evidence="2">
    <name type="scientific">bioreactor metagenome</name>
    <dbReference type="NCBI Taxonomy" id="1076179"/>
    <lineage>
        <taxon>unclassified sequences</taxon>
        <taxon>metagenomes</taxon>
        <taxon>ecological metagenomes</taxon>
    </lineage>
</organism>
<protein>
    <submittedName>
        <fullName evidence="2">Putative ATP-dependent helicase DinG</fullName>
        <ecNumber evidence="2">3.6.4.12</ecNumber>
    </submittedName>
</protein>
<dbReference type="EMBL" id="VSSQ01090889">
    <property type="protein sequence ID" value="MPN36640.1"/>
    <property type="molecule type" value="Genomic_DNA"/>
</dbReference>
<dbReference type="GO" id="GO:0016818">
    <property type="term" value="F:hydrolase activity, acting on acid anhydrides, in phosphorus-containing anhydrides"/>
    <property type="evidence" value="ECO:0007669"/>
    <property type="project" value="InterPro"/>
</dbReference>
<feature type="domain" description="ATP-dependent helicase C-terminal" evidence="1">
    <location>
        <begin position="2"/>
        <end position="115"/>
    </location>
</feature>
<dbReference type="SMART" id="SM00491">
    <property type="entry name" value="HELICc2"/>
    <property type="match status" value="1"/>
</dbReference>
<dbReference type="GO" id="GO:0033677">
    <property type="term" value="F:DNA/RNA helicase activity"/>
    <property type="evidence" value="ECO:0007669"/>
    <property type="project" value="TreeGrafter"/>
</dbReference>